<gene>
    <name evidence="1" type="ORF">L596_008057</name>
</gene>
<name>A0A4U5PBV2_STECR</name>
<dbReference type="AlphaFoldDB" id="A0A4U5PBV2"/>
<evidence type="ECO:0000313" key="1">
    <source>
        <dbReference type="EMBL" id="TKR93643.1"/>
    </source>
</evidence>
<dbReference type="Proteomes" id="UP000298663">
    <property type="component" value="Unassembled WGS sequence"/>
</dbReference>
<reference evidence="1 2" key="1">
    <citation type="journal article" date="2015" name="Genome Biol.">
        <title>Comparative genomics of Steinernema reveals deeply conserved gene regulatory networks.</title>
        <authorList>
            <person name="Dillman A.R."/>
            <person name="Macchietto M."/>
            <person name="Porter C.F."/>
            <person name="Rogers A."/>
            <person name="Williams B."/>
            <person name="Antoshechkin I."/>
            <person name="Lee M.M."/>
            <person name="Goodwin Z."/>
            <person name="Lu X."/>
            <person name="Lewis E.E."/>
            <person name="Goodrich-Blair H."/>
            <person name="Stock S.P."/>
            <person name="Adams B.J."/>
            <person name="Sternberg P.W."/>
            <person name="Mortazavi A."/>
        </authorList>
    </citation>
    <scope>NUCLEOTIDE SEQUENCE [LARGE SCALE GENOMIC DNA]</scope>
    <source>
        <strain evidence="1 2">ALL</strain>
    </source>
</reference>
<comment type="caution">
    <text evidence="1">The sequence shown here is derived from an EMBL/GenBank/DDBJ whole genome shotgun (WGS) entry which is preliminary data.</text>
</comment>
<proteinExistence type="predicted"/>
<sequence length="123" mass="13752">MSMNWYQDICVPDISVPDTVPDTNQTCALDREARDKRFDAFVISDVLRTPFLVDGSRAGLASQPSRMESRVKSACLFCCKPGAFASEGISQARSFAFLAAFVQRAVKKQKSRRYLMTNICETL</sequence>
<accession>A0A4U5PBV2</accession>
<reference evidence="1 2" key="2">
    <citation type="journal article" date="2019" name="G3 (Bethesda)">
        <title>Hybrid Assembly of the Genome of the Entomopathogenic Nematode Steinernema carpocapsae Identifies the X-Chromosome.</title>
        <authorList>
            <person name="Serra L."/>
            <person name="Macchietto M."/>
            <person name="Macias-Munoz A."/>
            <person name="McGill C.J."/>
            <person name="Rodriguez I.M."/>
            <person name="Rodriguez B."/>
            <person name="Murad R."/>
            <person name="Mortazavi A."/>
        </authorList>
    </citation>
    <scope>NUCLEOTIDE SEQUENCE [LARGE SCALE GENOMIC DNA]</scope>
    <source>
        <strain evidence="1 2">ALL</strain>
    </source>
</reference>
<keyword evidence="2" id="KW-1185">Reference proteome</keyword>
<protein>
    <submittedName>
        <fullName evidence="1">Uncharacterized protein</fullName>
    </submittedName>
</protein>
<dbReference type="EMBL" id="AZBU02000002">
    <property type="protein sequence ID" value="TKR93643.1"/>
    <property type="molecule type" value="Genomic_DNA"/>
</dbReference>
<organism evidence="1 2">
    <name type="scientific">Steinernema carpocapsae</name>
    <name type="common">Entomopathogenic nematode</name>
    <dbReference type="NCBI Taxonomy" id="34508"/>
    <lineage>
        <taxon>Eukaryota</taxon>
        <taxon>Metazoa</taxon>
        <taxon>Ecdysozoa</taxon>
        <taxon>Nematoda</taxon>
        <taxon>Chromadorea</taxon>
        <taxon>Rhabditida</taxon>
        <taxon>Tylenchina</taxon>
        <taxon>Panagrolaimomorpha</taxon>
        <taxon>Strongyloidoidea</taxon>
        <taxon>Steinernematidae</taxon>
        <taxon>Steinernema</taxon>
    </lineage>
</organism>
<evidence type="ECO:0000313" key="2">
    <source>
        <dbReference type="Proteomes" id="UP000298663"/>
    </source>
</evidence>